<dbReference type="PANTHER" id="PTHR47186:SF63">
    <property type="entry name" value="C-JID DOMAIN-CONTAINING PROTEIN"/>
    <property type="match status" value="1"/>
</dbReference>
<gene>
    <name evidence="4" type="ORF">CTI12_AA329990</name>
</gene>
<protein>
    <submittedName>
        <fullName evidence="4">TMV resistance protein N</fullName>
    </submittedName>
</protein>
<comment type="caution">
    <text evidence="4">The sequence shown here is derived from an EMBL/GenBank/DDBJ whole genome shotgun (WGS) entry which is preliminary data.</text>
</comment>
<evidence type="ECO:0000259" key="3">
    <source>
        <dbReference type="Pfam" id="PF20160"/>
    </source>
</evidence>
<evidence type="ECO:0000313" key="4">
    <source>
        <dbReference type="EMBL" id="PWA65672.1"/>
    </source>
</evidence>
<keyword evidence="5" id="KW-1185">Reference proteome</keyword>
<sequence>MKYKSCKKLKILDVSGSYLLTKTGNFIGLENLEELGLRECTNLEKLDSSIGCLQKLVRLDLRYCRRLKRLPWEMIGKLSSLQTLDLEECPNLKHFSLWNTGFPIFHAQLTEIQLSHCTNLKSIPDLPQSIKKLCLSYCRNLVNLPSNCSELQFLTNLRLDNCCTLGSYRTKKSTLFNLSQNSFSSLPESFSNLSQLEILCIDRCSQLQLLPPLPSQLTYIGATKCGSLDVMPFDSMQNAFFKVFKESLTSTKGLYITLSGKEVPEWFTYRNSGNVLSFVLPIQFDSKICGLILCATKDEVDEFEWVCPIIYNKTKGTSHRFSGSDYRDVSMMVMFYPLNDTTLVVEAGDTVELQFQFHKECPHHLRYTECLHFIKSGGLLLVYEDEVVDSGLVLKEVNLIGVQTKRPPRV</sequence>
<dbReference type="AlphaFoldDB" id="A0A2U1MWN7"/>
<evidence type="ECO:0000313" key="5">
    <source>
        <dbReference type="Proteomes" id="UP000245207"/>
    </source>
</evidence>
<proteinExistence type="predicted"/>
<evidence type="ECO:0000256" key="2">
    <source>
        <dbReference type="ARBA" id="ARBA00022737"/>
    </source>
</evidence>
<evidence type="ECO:0000256" key="1">
    <source>
        <dbReference type="ARBA" id="ARBA00022614"/>
    </source>
</evidence>
<feature type="domain" description="C-JID" evidence="3">
    <location>
        <begin position="258"/>
        <end position="387"/>
    </location>
</feature>
<dbReference type="OrthoDB" id="1052457at2759"/>
<name>A0A2U1MWN7_ARTAN</name>
<dbReference type="InterPro" id="IPR045344">
    <property type="entry name" value="C-JID"/>
</dbReference>
<organism evidence="4 5">
    <name type="scientific">Artemisia annua</name>
    <name type="common">Sweet wormwood</name>
    <dbReference type="NCBI Taxonomy" id="35608"/>
    <lineage>
        <taxon>Eukaryota</taxon>
        <taxon>Viridiplantae</taxon>
        <taxon>Streptophyta</taxon>
        <taxon>Embryophyta</taxon>
        <taxon>Tracheophyta</taxon>
        <taxon>Spermatophyta</taxon>
        <taxon>Magnoliopsida</taxon>
        <taxon>eudicotyledons</taxon>
        <taxon>Gunneridae</taxon>
        <taxon>Pentapetalae</taxon>
        <taxon>asterids</taxon>
        <taxon>campanulids</taxon>
        <taxon>Asterales</taxon>
        <taxon>Asteraceae</taxon>
        <taxon>Asteroideae</taxon>
        <taxon>Anthemideae</taxon>
        <taxon>Artemisiinae</taxon>
        <taxon>Artemisia</taxon>
    </lineage>
</organism>
<dbReference type="InterPro" id="IPR032675">
    <property type="entry name" value="LRR_dom_sf"/>
</dbReference>
<dbReference type="Gene3D" id="3.80.10.10">
    <property type="entry name" value="Ribonuclease Inhibitor"/>
    <property type="match status" value="3"/>
</dbReference>
<accession>A0A2U1MWN7</accession>
<dbReference type="SUPFAM" id="SSF52058">
    <property type="entry name" value="L domain-like"/>
    <property type="match status" value="1"/>
</dbReference>
<dbReference type="Proteomes" id="UP000245207">
    <property type="component" value="Unassembled WGS sequence"/>
</dbReference>
<dbReference type="EMBL" id="PKPP01004176">
    <property type="protein sequence ID" value="PWA65672.1"/>
    <property type="molecule type" value="Genomic_DNA"/>
</dbReference>
<dbReference type="PANTHER" id="PTHR47186">
    <property type="entry name" value="LEUCINE-RICH REPEAT-CONTAINING PROTEIN 57"/>
    <property type="match status" value="1"/>
</dbReference>
<keyword evidence="2" id="KW-0677">Repeat</keyword>
<keyword evidence="1" id="KW-0433">Leucine-rich repeat</keyword>
<dbReference type="Pfam" id="PF20160">
    <property type="entry name" value="C-JID"/>
    <property type="match status" value="1"/>
</dbReference>
<reference evidence="4 5" key="1">
    <citation type="journal article" date="2018" name="Mol. Plant">
        <title>The genome of Artemisia annua provides insight into the evolution of Asteraceae family and artemisinin biosynthesis.</title>
        <authorList>
            <person name="Shen Q."/>
            <person name="Zhang L."/>
            <person name="Liao Z."/>
            <person name="Wang S."/>
            <person name="Yan T."/>
            <person name="Shi P."/>
            <person name="Liu M."/>
            <person name="Fu X."/>
            <person name="Pan Q."/>
            <person name="Wang Y."/>
            <person name="Lv Z."/>
            <person name="Lu X."/>
            <person name="Zhang F."/>
            <person name="Jiang W."/>
            <person name="Ma Y."/>
            <person name="Chen M."/>
            <person name="Hao X."/>
            <person name="Li L."/>
            <person name="Tang Y."/>
            <person name="Lv G."/>
            <person name="Zhou Y."/>
            <person name="Sun X."/>
            <person name="Brodelius P.E."/>
            <person name="Rose J.K.C."/>
            <person name="Tang K."/>
        </authorList>
    </citation>
    <scope>NUCLEOTIDE SEQUENCE [LARGE SCALE GENOMIC DNA]</scope>
    <source>
        <strain evidence="5">cv. Huhao1</strain>
        <tissue evidence="4">Leaf</tissue>
    </source>
</reference>